<evidence type="ECO:0000313" key="1">
    <source>
        <dbReference type="EMBL" id="PDZ97445.1"/>
    </source>
</evidence>
<evidence type="ECO:0000313" key="2">
    <source>
        <dbReference type="Proteomes" id="UP000219922"/>
    </source>
</evidence>
<gene>
    <name evidence="1" type="ORF">CON36_17660</name>
</gene>
<organism evidence="1 2">
    <name type="scientific">Bacillus cereus</name>
    <dbReference type="NCBI Taxonomy" id="1396"/>
    <lineage>
        <taxon>Bacteria</taxon>
        <taxon>Bacillati</taxon>
        <taxon>Bacillota</taxon>
        <taxon>Bacilli</taxon>
        <taxon>Bacillales</taxon>
        <taxon>Bacillaceae</taxon>
        <taxon>Bacillus</taxon>
        <taxon>Bacillus cereus group</taxon>
    </lineage>
</organism>
<sequence>MPNEQYVKNFIQKNKNNPLYWTSLKNHFESRVFMLPMIKGVHIRGTIDWDNLIITTYSVSLSSQFYNLNKDTKRLQMIQRQLESFHDIINLNTVIYDENCNEHFHIAFALLPINKFRAAEHCIKLVKLLSIFNPGKSEEYKFNVLMEQFSEEISTILFDTTFEEILKETNKLEDSITPFFDELRDTMQKKVYEIKNIKTDPQFELITFKEILNKTKERN</sequence>
<comment type="caution">
    <text evidence="1">The sequence shown here is derived from an EMBL/GenBank/DDBJ whole genome shotgun (WGS) entry which is preliminary data.</text>
</comment>
<dbReference type="Proteomes" id="UP000219922">
    <property type="component" value="Unassembled WGS sequence"/>
</dbReference>
<dbReference type="EMBL" id="NVMX01000024">
    <property type="protein sequence ID" value="PDZ97445.1"/>
    <property type="molecule type" value="Genomic_DNA"/>
</dbReference>
<reference evidence="1 2" key="1">
    <citation type="submission" date="2017-09" db="EMBL/GenBank/DDBJ databases">
        <title>Large-scale bioinformatics analysis of Bacillus genomes uncovers conserved roles of natural products in bacterial physiology.</title>
        <authorList>
            <consortium name="Agbiome Team Llc"/>
            <person name="Bleich R.M."/>
            <person name="Grubbs K.J."/>
            <person name="Santa Maria K.C."/>
            <person name="Allen S.E."/>
            <person name="Farag S."/>
            <person name="Shank E.A."/>
            <person name="Bowers A."/>
        </authorList>
    </citation>
    <scope>NUCLEOTIDE SEQUENCE [LARGE SCALE GENOMIC DNA]</scope>
    <source>
        <strain evidence="1 2">AFS092789</strain>
    </source>
</reference>
<dbReference type="AlphaFoldDB" id="A0A9X6XY20"/>
<dbReference type="RefSeq" id="WP_098005673.1">
    <property type="nucleotide sequence ID" value="NZ_NVMX01000024.1"/>
</dbReference>
<proteinExistence type="predicted"/>
<accession>A0A9X6XY20</accession>
<name>A0A9X6XY20_BACCE</name>
<protein>
    <submittedName>
        <fullName evidence="1">Uncharacterized protein</fullName>
    </submittedName>
</protein>